<feature type="region of interest" description="Disordered" evidence="1">
    <location>
        <begin position="49"/>
        <end position="79"/>
    </location>
</feature>
<dbReference type="InParanoid" id="A0A316W5Z7"/>
<sequence length="79" mass="8785">MDSFINKAKDFAESDQGKGLIVSIIELALAGSINFAPLNPAFVSYIRSPGPAEQGSWQPRKPRQPKQLRRQQRELTTST</sequence>
<dbReference type="EMBL" id="KZ819357">
    <property type="protein sequence ID" value="PWN45084.1"/>
    <property type="molecule type" value="Genomic_DNA"/>
</dbReference>
<name>A0A316W5Z7_9BASI</name>
<dbReference type="Proteomes" id="UP000245783">
    <property type="component" value="Unassembled WGS sequence"/>
</dbReference>
<proteinExistence type="predicted"/>
<feature type="compositionally biased region" description="Basic residues" evidence="1">
    <location>
        <begin position="60"/>
        <end position="70"/>
    </location>
</feature>
<reference evidence="2 3" key="1">
    <citation type="journal article" date="2018" name="Mol. Biol. Evol.">
        <title>Broad Genomic Sampling Reveals a Smut Pathogenic Ancestry of the Fungal Clade Ustilaginomycotina.</title>
        <authorList>
            <person name="Kijpornyongpan T."/>
            <person name="Mondo S.J."/>
            <person name="Barry K."/>
            <person name="Sandor L."/>
            <person name="Lee J."/>
            <person name="Lipzen A."/>
            <person name="Pangilinan J."/>
            <person name="LaButti K."/>
            <person name="Hainaut M."/>
            <person name="Henrissat B."/>
            <person name="Grigoriev I.V."/>
            <person name="Spatafora J.W."/>
            <person name="Aime M.C."/>
        </authorList>
    </citation>
    <scope>NUCLEOTIDE SEQUENCE [LARGE SCALE GENOMIC DNA]</scope>
    <source>
        <strain evidence="2 3">MCA 4658</strain>
    </source>
</reference>
<protein>
    <submittedName>
        <fullName evidence="2">Uncharacterized protein</fullName>
    </submittedName>
</protein>
<evidence type="ECO:0000313" key="3">
    <source>
        <dbReference type="Proteomes" id="UP000245783"/>
    </source>
</evidence>
<evidence type="ECO:0000313" key="2">
    <source>
        <dbReference type="EMBL" id="PWN45084.1"/>
    </source>
</evidence>
<organism evidence="2 3">
    <name type="scientific">Ceraceosorus guamensis</name>
    <dbReference type="NCBI Taxonomy" id="1522189"/>
    <lineage>
        <taxon>Eukaryota</taxon>
        <taxon>Fungi</taxon>
        <taxon>Dikarya</taxon>
        <taxon>Basidiomycota</taxon>
        <taxon>Ustilaginomycotina</taxon>
        <taxon>Exobasidiomycetes</taxon>
        <taxon>Ceraceosorales</taxon>
        <taxon>Ceraceosoraceae</taxon>
        <taxon>Ceraceosorus</taxon>
    </lineage>
</organism>
<dbReference type="RefSeq" id="XP_025372244.1">
    <property type="nucleotide sequence ID" value="XM_025513103.1"/>
</dbReference>
<keyword evidence="3" id="KW-1185">Reference proteome</keyword>
<accession>A0A316W5Z7</accession>
<dbReference type="GeneID" id="37034973"/>
<evidence type="ECO:0000256" key="1">
    <source>
        <dbReference type="SAM" id="MobiDB-lite"/>
    </source>
</evidence>
<gene>
    <name evidence="2" type="ORF">IE81DRAFT_320685</name>
</gene>
<dbReference type="AlphaFoldDB" id="A0A316W5Z7"/>